<comment type="similarity">
    <text evidence="1 8">Belongs to the bacterial histone-like protein family.</text>
</comment>
<keyword evidence="6 9" id="KW-0804">Transcription</keyword>
<dbReference type="EMBL" id="LUUH01000101">
    <property type="protein sequence ID" value="OAH97380.1"/>
    <property type="molecule type" value="Genomic_DNA"/>
</dbReference>
<dbReference type="GO" id="GO:0005694">
    <property type="term" value="C:chromosome"/>
    <property type="evidence" value="ECO:0007669"/>
    <property type="project" value="InterPro"/>
</dbReference>
<evidence type="ECO:0000256" key="5">
    <source>
        <dbReference type="ARBA" id="ARBA00023125"/>
    </source>
</evidence>
<accession>A0A177LVJ9</accession>
<dbReference type="Proteomes" id="UP000077763">
    <property type="component" value="Unassembled WGS sequence"/>
</dbReference>
<dbReference type="NCBIfam" id="NF001222">
    <property type="entry name" value="PRK00199.1"/>
    <property type="match status" value="1"/>
</dbReference>
<dbReference type="Pfam" id="PF00216">
    <property type="entry name" value="Bac_DNA_binding"/>
    <property type="match status" value="1"/>
</dbReference>
<reference evidence="10 11" key="1">
    <citation type="submission" date="2016-03" db="EMBL/GenBank/DDBJ databases">
        <authorList>
            <person name="Ploux O."/>
        </authorList>
    </citation>
    <scope>NUCLEOTIDE SEQUENCE [LARGE SCALE GENOMIC DNA]</scope>
    <source>
        <strain evidence="10 11">R-45371</strain>
    </source>
</reference>
<evidence type="ECO:0000256" key="1">
    <source>
        <dbReference type="ARBA" id="ARBA00010529"/>
    </source>
</evidence>
<dbReference type="Gene3D" id="4.10.520.10">
    <property type="entry name" value="IHF-like DNA-binding proteins"/>
    <property type="match status" value="1"/>
</dbReference>
<evidence type="ECO:0000256" key="4">
    <source>
        <dbReference type="ARBA" id="ARBA00023015"/>
    </source>
</evidence>
<dbReference type="PANTHER" id="PTHR33175">
    <property type="entry name" value="DNA-BINDING PROTEIN HU"/>
    <property type="match status" value="1"/>
</dbReference>
<comment type="function">
    <text evidence="9">This protein is one of the two subunits of integration host factor, a specific DNA-binding protein that functions in genetic recombination as well as in transcriptional and translational control.</text>
</comment>
<dbReference type="NCBIfam" id="TIGR00988">
    <property type="entry name" value="hip"/>
    <property type="match status" value="1"/>
</dbReference>
<sequence length="103" mass="11524">MTKSELIAAIANKQPHLPQKDVELAIKNIVDVLTTALANGERIEIRGFGGFSTTHRDPRIGRNPKTGEMVSVPGRRFLHFKPGLFLRDSVNASRERYKNIKDA</sequence>
<dbReference type="InterPro" id="IPR010992">
    <property type="entry name" value="IHF-like_DNA-bd_dom_sf"/>
</dbReference>
<name>A0A177LVJ9_METMH</name>
<evidence type="ECO:0000256" key="7">
    <source>
        <dbReference type="ARBA" id="ARBA00023172"/>
    </source>
</evidence>
<keyword evidence="5 9" id="KW-0238">DNA-binding</keyword>
<proteinExistence type="inferred from homology"/>
<keyword evidence="4 9" id="KW-0805">Transcription regulation</keyword>
<dbReference type="InterPro" id="IPR020816">
    <property type="entry name" value="Histone-like_DNA-bd_CS"/>
</dbReference>
<dbReference type="GO" id="GO:0003677">
    <property type="term" value="F:DNA binding"/>
    <property type="evidence" value="ECO:0007669"/>
    <property type="project" value="UniProtKB-KW"/>
</dbReference>
<dbReference type="SUPFAM" id="SSF47729">
    <property type="entry name" value="IHF-like DNA-binding proteins"/>
    <property type="match status" value="1"/>
</dbReference>
<evidence type="ECO:0000256" key="3">
    <source>
        <dbReference type="ARBA" id="ARBA00022845"/>
    </source>
</evidence>
<evidence type="ECO:0000256" key="2">
    <source>
        <dbReference type="ARBA" id="ARBA00018700"/>
    </source>
</evidence>
<evidence type="ECO:0000256" key="6">
    <source>
        <dbReference type="ARBA" id="ARBA00023163"/>
    </source>
</evidence>
<comment type="caution">
    <text evidence="10">The sequence shown here is derived from an EMBL/GenBank/DDBJ whole genome shotgun (WGS) entry which is preliminary data.</text>
</comment>
<comment type="subunit">
    <text evidence="9">Heterodimer of an alpha and a beta chain.</text>
</comment>
<dbReference type="InterPro" id="IPR005685">
    <property type="entry name" value="IHF_beta"/>
</dbReference>
<evidence type="ECO:0000313" key="11">
    <source>
        <dbReference type="Proteomes" id="UP000077763"/>
    </source>
</evidence>
<evidence type="ECO:0000256" key="8">
    <source>
        <dbReference type="RuleBase" id="RU003939"/>
    </source>
</evidence>
<dbReference type="CDD" id="cd13836">
    <property type="entry name" value="IHF_B"/>
    <property type="match status" value="1"/>
</dbReference>
<organism evidence="10 11">
    <name type="scientific">Methylomonas methanica</name>
    <dbReference type="NCBI Taxonomy" id="421"/>
    <lineage>
        <taxon>Bacteria</taxon>
        <taxon>Pseudomonadati</taxon>
        <taxon>Pseudomonadota</taxon>
        <taxon>Gammaproteobacteria</taxon>
        <taxon>Methylococcales</taxon>
        <taxon>Methylococcaceae</taxon>
        <taxon>Methylomonas</taxon>
    </lineage>
</organism>
<dbReference type="PANTHER" id="PTHR33175:SF5">
    <property type="entry name" value="INTEGRATION HOST FACTOR SUBUNIT BETA"/>
    <property type="match status" value="1"/>
</dbReference>
<protein>
    <recommendedName>
        <fullName evidence="2 9">Integration host factor subunit beta</fullName>
    </recommendedName>
</protein>
<dbReference type="GO" id="GO:0006417">
    <property type="term" value="P:regulation of translation"/>
    <property type="evidence" value="ECO:0007669"/>
    <property type="project" value="UniProtKB-KW"/>
</dbReference>
<dbReference type="GO" id="GO:0005829">
    <property type="term" value="C:cytosol"/>
    <property type="evidence" value="ECO:0007669"/>
    <property type="project" value="TreeGrafter"/>
</dbReference>
<keyword evidence="7 9" id="KW-0233">DNA recombination</keyword>
<dbReference type="SMART" id="SM00411">
    <property type="entry name" value="BHL"/>
    <property type="match status" value="1"/>
</dbReference>
<dbReference type="AlphaFoldDB" id="A0A177LVJ9"/>
<dbReference type="RefSeq" id="WP_064038655.1">
    <property type="nucleotide sequence ID" value="NZ_LUUH01000101.1"/>
</dbReference>
<evidence type="ECO:0000256" key="9">
    <source>
        <dbReference type="RuleBase" id="RU003941"/>
    </source>
</evidence>
<dbReference type="GO" id="GO:0006310">
    <property type="term" value="P:DNA recombination"/>
    <property type="evidence" value="ECO:0007669"/>
    <property type="project" value="UniProtKB-KW"/>
</dbReference>
<gene>
    <name evidence="10" type="ORF">A1353_23115</name>
</gene>
<evidence type="ECO:0000313" key="10">
    <source>
        <dbReference type="EMBL" id="OAH97380.1"/>
    </source>
</evidence>
<dbReference type="GO" id="GO:0030527">
    <property type="term" value="F:structural constituent of chromatin"/>
    <property type="evidence" value="ECO:0007669"/>
    <property type="project" value="InterPro"/>
</dbReference>
<dbReference type="PROSITE" id="PS00045">
    <property type="entry name" value="HISTONE_LIKE"/>
    <property type="match status" value="1"/>
</dbReference>
<dbReference type="PRINTS" id="PR01727">
    <property type="entry name" value="DNABINDINGHU"/>
</dbReference>
<keyword evidence="3 9" id="KW-0810">Translation regulation</keyword>
<dbReference type="GO" id="GO:0006355">
    <property type="term" value="P:regulation of DNA-templated transcription"/>
    <property type="evidence" value="ECO:0007669"/>
    <property type="project" value="InterPro"/>
</dbReference>
<dbReference type="InterPro" id="IPR000119">
    <property type="entry name" value="Hist_DNA-bd"/>
</dbReference>